<comment type="caution">
    <text evidence="6">The sequence shown here is derived from an EMBL/GenBank/DDBJ whole genome shotgun (WGS) entry which is preliminary data.</text>
</comment>
<reference evidence="7" key="1">
    <citation type="journal article" date="2019" name="Curr. Biol.">
        <title>Genome Sequence of Striga asiatica Provides Insight into the Evolution of Plant Parasitism.</title>
        <authorList>
            <person name="Yoshida S."/>
            <person name="Kim S."/>
            <person name="Wafula E.K."/>
            <person name="Tanskanen J."/>
            <person name="Kim Y.M."/>
            <person name="Honaas L."/>
            <person name="Yang Z."/>
            <person name="Spallek T."/>
            <person name="Conn C.E."/>
            <person name="Ichihashi Y."/>
            <person name="Cheong K."/>
            <person name="Cui S."/>
            <person name="Der J.P."/>
            <person name="Gundlach H."/>
            <person name="Jiao Y."/>
            <person name="Hori C."/>
            <person name="Ishida J.K."/>
            <person name="Kasahara H."/>
            <person name="Kiba T."/>
            <person name="Kim M.S."/>
            <person name="Koo N."/>
            <person name="Laohavisit A."/>
            <person name="Lee Y.H."/>
            <person name="Lumba S."/>
            <person name="McCourt P."/>
            <person name="Mortimer J.C."/>
            <person name="Mutuku J.M."/>
            <person name="Nomura T."/>
            <person name="Sasaki-Sekimoto Y."/>
            <person name="Seto Y."/>
            <person name="Wang Y."/>
            <person name="Wakatake T."/>
            <person name="Sakakibara H."/>
            <person name="Demura T."/>
            <person name="Yamaguchi S."/>
            <person name="Yoneyama K."/>
            <person name="Manabe R.I."/>
            <person name="Nelson D.C."/>
            <person name="Schulman A.H."/>
            <person name="Timko M.P."/>
            <person name="dePamphilis C.W."/>
            <person name="Choi D."/>
            <person name="Shirasu K."/>
        </authorList>
    </citation>
    <scope>NUCLEOTIDE SEQUENCE [LARGE SCALE GENOMIC DNA]</scope>
    <source>
        <strain evidence="7">cv. UVA1</strain>
    </source>
</reference>
<evidence type="ECO:0000256" key="4">
    <source>
        <dbReference type="SAM" id="MobiDB-lite"/>
    </source>
</evidence>
<dbReference type="OrthoDB" id="1194492at2759"/>
<evidence type="ECO:0000256" key="2">
    <source>
        <dbReference type="ARBA" id="ARBA00022670"/>
    </source>
</evidence>
<dbReference type="AlphaFoldDB" id="A0A5A7REW5"/>
<feature type="region of interest" description="Disordered" evidence="4">
    <location>
        <begin position="74"/>
        <end position="104"/>
    </location>
</feature>
<evidence type="ECO:0000259" key="5">
    <source>
        <dbReference type="Pfam" id="PF02902"/>
    </source>
</evidence>
<accession>A0A5A7REW5</accession>
<evidence type="ECO:0000256" key="1">
    <source>
        <dbReference type="ARBA" id="ARBA00005234"/>
    </source>
</evidence>
<protein>
    <submittedName>
        <fullName evidence="6">Cysteine proteinases superfamily protein</fullName>
    </submittedName>
</protein>
<evidence type="ECO:0000256" key="3">
    <source>
        <dbReference type="ARBA" id="ARBA00022801"/>
    </source>
</evidence>
<keyword evidence="7" id="KW-1185">Reference proteome</keyword>
<keyword evidence="2" id="KW-0645">Protease</keyword>
<proteinExistence type="inferred from homology"/>
<evidence type="ECO:0000313" key="7">
    <source>
        <dbReference type="Proteomes" id="UP000325081"/>
    </source>
</evidence>
<name>A0A5A7REW5_STRAF</name>
<dbReference type="InterPro" id="IPR003653">
    <property type="entry name" value="Peptidase_C48_C"/>
</dbReference>
<feature type="domain" description="Ubiquitin-like protease family profile" evidence="5">
    <location>
        <begin position="11"/>
        <end position="50"/>
    </location>
</feature>
<dbReference type="EMBL" id="BKCP01011959">
    <property type="protein sequence ID" value="GER55627.1"/>
    <property type="molecule type" value="Genomic_DNA"/>
</dbReference>
<dbReference type="GO" id="GO:0008234">
    <property type="term" value="F:cysteine-type peptidase activity"/>
    <property type="evidence" value="ECO:0007669"/>
    <property type="project" value="InterPro"/>
</dbReference>
<dbReference type="Gene3D" id="3.40.395.10">
    <property type="entry name" value="Adenoviral Proteinase, Chain A"/>
    <property type="match status" value="1"/>
</dbReference>
<organism evidence="6 7">
    <name type="scientific">Striga asiatica</name>
    <name type="common">Asiatic witchweed</name>
    <name type="synonym">Buchnera asiatica</name>
    <dbReference type="NCBI Taxonomy" id="4170"/>
    <lineage>
        <taxon>Eukaryota</taxon>
        <taxon>Viridiplantae</taxon>
        <taxon>Streptophyta</taxon>
        <taxon>Embryophyta</taxon>
        <taxon>Tracheophyta</taxon>
        <taxon>Spermatophyta</taxon>
        <taxon>Magnoliopsida</taxon>
        <taxon>eudicotyledons</taxon>
        <taxon>Gunneridae</taxon>
        <taxon>Pentapetalae</taxon>
        <taxon>asterids</taxon>
        <taxon>lamiids</taxon>
        <taxon>Lamiales</taxon>
        <taxon>Orobanchaceae</taxon>
        <taxon>Buchnereae</taxon>
        <taxon>Striga</taxon>
    </lineage>
</organism>
<dbReference type="InterPro" id="IPR038765">
    <property type="entry name" value="Papain-like_cys_pep_sf"/>
</dbReference>
<dbReference type="SUPFAM" id="SSF54001">
    <property type="entry name" value="Cysteine proteinases"/>
    <property type="match status" value="1"/>
</dbReference>
<dbReference type="Pfam" id="PF02902">
    <property type="entry name" value="Peptidase_C48"/>
    <property type="match status" value="1"/>
</dbReference>
<keyword evidence="3" id="KW-0378">Hydrolase</keyword>
<evidence type="ECO:0000313" key="6">
    <source>
        <dbReference type="EMBL" id="GER55627.1"/>
    </source>
</evidence>
<dbReference type="Proteomes" id="UP000325081">
    <property type="component" value="Unassembled WGS sequence"/>
</dbReference>
<comment type="similarity">
    <text evidence="1">Belongs to the peptidase C48 family.</text>
</comment>
<dbReference type="GO" id="GO:0006508">
    <property type="term" value="P:proteolysis"/>
    <property type="evidence" value="ECO:0007669"/>
    <property type="project" value="UniProtKB-KW"/>
</dbReference>
<sequence>MLLTKLNANYSAEKFDWEWLTSPSQSNGFDCGMFTIKFIEFLHAGKNVEGVDQSRIIRELAPDRVSQITGRVPQGRVEEPGAPAVARRGEEDYKIGSAGQLSCR</sequence>
<gene>
    <name evidence="6" type="ORF">STAS_33303</name>
</gene>